<dbReference type="InterPro" id="IPR029052">
    <property type="entry name" value="Metallo-depent_PP-like"/>
</dbReference>
<keyword evidence="5" id="KW-1185">Reference proteome</keyword>
<comment type="similarity">
    <text evidence="1">Belongs to the CapA family.</text>
</comment>
<keyword evidence="2" id="KW-0812">Transmembrane</keyword>
<reference evidence="4" key="1">
    <citation type="journal article" date="2014" name="Int. J. Syst. Evol. Microbiol.">
        <title>Complete genome sequence of Corynebacterium casei LMG S-19264T (=DSM 44701T), isolated from a smear-ripened cheese.</title>
        <authorList>
            <consortium name="US DOE Joint Genome Institute (JGI-PGF)"/>
            <person name="Walter F."/>
            <person name="Albersmeier A."/>
            <person name="Kalinowski J."/>
            <person name="Ruckert C."/>
        </authorList>
    </citation>
    <scope>NUCLEOTIDE SEQUENCE</scope>
    <source>
        <strain evidence="4">CGMCC 1.14988</strain>
    </source>
</reference>
<dbReference type="OrthoDB" id="9810718at2"/>
<feature type="transmembrane region" description="Helical" evidence="2">
    <location>
        <begin position="34"/>
        <end position="54"/>
    </location>
</feature>
<dbReference type="PANTHER" id="PTHR33393">
    <property type="entry name" value="POLYGLUTAMINE SYNTHESIS ACCESSORY PROTEIN RV0574C-RELATED"/>
    <property type="match status" value="1"/>
</dbReference>
<comment type="caution">
    <text evidence="4">The sequence shown here is derived from an EMBL/GenBank/DDBJ whole genome shotgun (WGS) entry which is preliminary data.</text>
</comment>
<protein>
    <submittedName>
        <fullName evidence="4">PGA biosynthesis protein CapA</fullName>
    </submittedName>
</protein>
<dbReference type="EMBL" id="BMHA01000007">
    <property type="protein sequence ID" value="GGI06965.1"/>
    <property type="molecule type" value="Genomic_DNA"/>
</dbReference>
<evidence type="ECO:0000313" key="4">
    <source>
        <dbReference type="EMBL" id="GGI06965.1"/>
    </source>
</evidence>
<evidence type="ECO:0000256" key="2">
    <source>
        <dbReference type="SAM" id="Phobius"/>
    </source>
</evidence>
<proteinExistence type="inferred from homology"/>
<dbReference type="CDD" id="cd07381">
    <property type="entry name" value="MPP_CapA"/>
    <property type="match status" value="1"/>
</dbReference>
<dbReference type="RefSeq" id="WP_130649161.1">
    <property type="nucleotide sequence ID" value="NZ_BMHA01000007.1"/>
</dbReference>
<dbReference type="Proteomes" id="UP000650511">
    <property type="component" value="Unassembled WGS sequence"/>
</dbReference>
<gene>
    <name evidence="4" type="primary">capA</name>
    <name evidence="4" type="ORF">GCM10011354_21730</name>
</gene>
<dbReference type="AlphaFoldDB" id="A0A8J3AEF8"/>
<dbReference type="Pfam" id="PF09587">
    <property type="entry name" value="PGA_cap"/>
    <property type="match status" value="1"/>
</dbReference>
<evidence type="ECO:0000259" key="3">
    <source>
        <dbReference type="SMART" id="SM00854"/>
    </source>
</evidence>
<dbReference type="SUPFAM" id="SSF56300">
    <property type="entry name" value="Metallo-dependent phosphatases"/>
    <property type="match status" value="1"/>
</dbReference>
<sequence length="395" mass="42528">MTDSNPPIDAPATTWRGRLQRLLRRQARRAGRDTGVALAITALVVGAVHGFGVLEGDPAVAAPLDDDAVFRAAMVGDIMFGRHVEVAAERHGHAQLLDEVAPLFDDADYVTGNLEQVVTEDPDALPEADKLIHLSSDPRAVQALVDAGFTTMALANNHLMDHGIPGLRDTVAALDAAGLAHTGAGESLAEAIEIDYQEHNGLTVATLSFSDAYVVGFVALAFQGGVLSAEPDRMSRLIREASFNADLVVTHFHWGTEYGFAANRDQRELAELAALAGADIVIGHHPHVLQTVETIDDTLVFYSLGNFVFDQGWSRTRESAVARYQLAEDGTARIEMIPVEVRDGAPRLLSGPLEAYRRARIFQRLGGGEGLEWRQEGGSLVAEIDHAHVLPETTS</sequence>
<dbReference type="InterPro" id="IPR019079">
    <property type="entry name" value="Capsule_synth_CapA"/>
</dbReference>
<organism evidence="4 5">
    <name type="scientific">Egicoccus halophilus</name>
    <dbReference type="NCBI Taxonomy" id="1670830"/>
    <lineage>
        <taxon>Bacteria</taxon>
        <taxon>Bacillati</taxon>
        <taxon>Actinomycetota</taxon>
        <taxon>Nitriliruptoria</taxon>
        <taxon>Egicoccales</taxon>
        <taxon>Egicoccaceae</taxon>
        <taxon>Egicoccus</taxon>
    </lineage>
</organism>
<dbReference type="SMART" id="SM00854">
    <property type="entry name" value="PGA_cap"/>
    <property type="match status" value="1"/>
</dbReference>
<name>A0A8J3AEF8_9ACTN</name>
<dbReference type="InterPro" id="IPR052169">
    <property type="entry name" value="CW_Biosynth-Accessory"/>
</dbReference>
<evidence type="ECO:0000256" key="1">
    <source>
        <dbReference type="ARBA" id="ARBA00005662"/>
    </source>
</evidence>
<keyword evidence="2" id="KW-0472">Membrane</keyword>
<feature type="domain" description="Capsule synthesis protein CapA" evidence="3">
    <location>
        <begin position="71"/>
        <end position="311"/>
    </location>
</feature>
<evidence type="ECO:0000313" key="5">
    <source>
        <dbReference type="Proteomes" id="UP000650511"/>
    </source>
</evidence>
<accession>A0A8J3AEF8</accession>
<keyword evidence="2" id="KW-1133">Transmembrane helix</keyword>
<reference evidence="4" key="2">
    <citation type="submission" date="2020-09" db="EMBL/GenBank/DDBJ databases">
        <authorList>
            <person name="Sun Q."/>
            <person name="Zhou Y."/>
        </authorList>
    </citation>
    <scope>NUCLEOTIDE SEQUENCE</scope>
    <source>
        <strain evidence="4">CGMCC 1.14988</strain>
    </source>
</reference>
<dbReference type="PANTHER" id="PTHR33393:SF13">
    <property type="entry name" value="PGA BIOSYNTHESIS PROTEIN CAPA"/>
    <property type="match status" value="1"/>
</dbReference>
<dbReference type="Gene3D" id="3.60.21.10">
    <property type="match status" value="1"/>
</dbReference>